<reference evidence="1" key="2">
    <citation type="journal article" date="2015" name="Data Brief">
        <title>Shoot transcriptome of the giant reed, Arundo donax.</title>
        <authorList>
            <person name="Barrero R.A."/>
            <person name="Guerrero F.D."/>
            <person name="Moolhuijzen P."/>
            <person name="Goolsby J.A."/>
            <person name="Tidwell J."/>
            <person name="Bellgard S.E."/>
            <person name="Bellgard M.I."/>
        </authorList>
    </citation>
    <scope>NUCLEOTIDE SEQUENCE</scope>
    <source>
        <tissue evidence="1">Shoot tissue taken approximately 20 cm above the soil surface</tissue>
    </source>
</reference>
<name>A0A0A9F669_ARUDO</name>
<evidence type="ECO:0000313" key="1">
    <source>
        <dbReference type="EMBL" id="JAE06694.1"/>
    </source>
</evidence>
<sequence length="22" mass="2510">MISFTCYKSFPVVSVYTLPDVI</sequence>
<reference evidence="1" key="1">
    <citation type="submission" date="2014-09" db="EMBL/GenBank/DDBJ databases">
        <authorList>
            <person name="Magalhaes I.L.F."/>
            <person name="Oliveira U."/>
            <person name="Santos F.R."/>
            <person name="Vidigal T.H.D.A."/>
            <person name="Brescovit A.D."/>
            <person name="Santos A.J."/>
        </authorList>
    </citation>
    <scope>NUCLEOTIDE SEQUENCE</scope>
    <source>
        <tissue evidence="1">Shoot tissue taken approximately 20 cm above the soil surface</tissue>
    </source>
</reference>
<protein>
    <submittedName>
        <fullName evidence="1">Uncharacterized protein</fullName>
    </submittedName>
</protein>
<proteinExistence type="predicted"/>
<organism evidence="1">
    <name type="scientific">Arundo donax</name>
    <name type="common">Giant reed</name>
    <name type="synonym">Donax arundinaceus</name>
    <dbReference type="NCBI Taxonomy" id="35708"/>
    <lineage>
        <taxon>Eukaryota</taxon>
        <taxon>Viridiplantae</taxon>
        <taxon>Streptophyta</taxon>
        <taxon>Embryophyta</taxon>
        <taxon>Tracheophyta</taxon>
        <taxon>Spermatophyta</taxon>
        <taxon>Magnoliopsida</taxon>
        <taxon>Liliopsida</taxon>
        <taxon>Poales</taxon>
        <taxon>Poaceae</taxon>
        <taxon>PACMAD clade</taxon>
        <taxon>Arundinoideae</taxon>
        <taxon>Arundineae</taxon>
        <taxon>Arundo</taxon>
    </lineage>
</organism>
<accession>A0A0A9F669</accession>
<dbReference type="AlphaFoldDB" id="A0A0A9F669"/>
<dbReference type="EMBL" id="GBRH01191202">
    <property type="protein sequence ID" value="JAE06694.1"/>
    <property type="molecule type" value="Transcribed_RNA"/>
</dbReference>